<dbReference type="GO" id="GO:0000398">
    <property type="term" value="P:mRNA splicing, via spliceosome"/>
    <property type="evidence" value="ECO:0007669"/>
    <property type="project" value="InterPro"/>
</dbReference>
<organism evidence="3 4">
    <name type="scientific">Psilocybe cyanescens</name>
    <dbReference type="NCBI Taxonomy" id="93625"/>
    <lineage>
        <taxon>Eukaryota</taxon>
        <taxon>Fungi</taxon>
        <taxon>Dikarya</taxon>
        <taxon>Basidiomycota</taxon>
        <taxon>Agaricomycotina</taxon>
        <taxon>Agaricomycetes</taxon>
        <taxon>Agaricomycetidae</taxon>
        <taxon>Agaricales</taxon>
        <taxon>Agaricineae</taxon>
        <taxon>Strophariaceae</taxon>
        <taxon>Psilocybe</taxon>
    </lineage>
</organism>
<dbReference type="AlphaFoldDB" id="A0A409XJV8"/>
<dbReference type="Pfam" id="PF04502">
    <property type="entry name" value="Saf4_Yju2"/>
    <property type="match status" value="1"/>
</dbReference>
<feature type="region of interest" description="Disordered" evidence="2">
    <location>
        <begin position="235"/>
        <end position="276"/>
    </location>
</feature>
<proteinExistence type="inferred from homology"/>
<sequence>MQGFNKYYPPDYDPSQGSLNKVRGKHALGDRARKIDQGILITRFELPFNIWCGTCNNHIGMGVRYNAEKKKIGAYYSTPIFSFRCKCHLCDGWFEIQTDPKNTRYVVTSGARQKDEEWNPEENGGFAIHDTEKEGAHVDPLVALEKTTDAKHHMETVQKPRIESLQGVSEHYNSDPYTLSLKARKRFREDKKIEQKKKQLDDNIKDRYALPATMSLLKEDDKEVEAAKTEWQKAKQEHDLREAKRRKTTLDITSLMSSSHLSMKKSPASSSDPLNSLRSQILRNTAKRSTAIRSIPTSSVLP</sequence>
<dbReference type="GO" id="GO:0005684">
    <property type="term" value="C:U2-type spliceosomal complex"/>
    <property type="evidence" value="ECO:0007669"/>
    <property type="project" value="TreeGrafter"/>
</dbReference>
<evidence type="ECO:0000313" key="4">
    <source>
        <dbReference type="Proteomes" id="UP000283269"/>
    </source>
</evidence>
<dbReference type="InterPro" id="IPR007590">
    <property type="entry name" value="Saf4/Yju2"/>
</dbReference>
<dbReference type="OrthoDB" id="360327at2759"/>
<name>A0A409XJV8_PSICY</name>
<dbReference type="GO" id="GO:0071014">
    <property type="term" value="C:post-mRNA release spliceosomal complex"/>
    <property type="evidence" value="ECO:0007669"/>
    <property type="project" value="TreeGrafter"/>
</dbReference>
<evidence type="ECO:0000313" key="3">
    <source>
        <dbReference type="EMBL" id="PPQ91028.1"/>
    </source>
</evidence>
<protein>
    <recommendedName>
        <fullName evidence="5">DUF572-domain-containing protein</fullName>
    </recommendedName>
</protein>
<dbReference type="FunCoup" id="A0A409XJV8">
    <property type="interactions" value="332"/>
</dbReference>
<dbReference type="InParanoid" id="A0A409XJV8"/>
<dbReference type="EMBL" id="NHYD01001492">
    <property type="protein sequence ID" value="PPQ91028.1"/>
    <property type="molecule type" value="Genomic_DNA"/>
</dbReference>
<gene>
    <name evidence="3" type="ORF">CVT25_013953</name>
</gene>
<evidence type="ECO:0000256" key="1">
    <source>
        <dbReference type="ARBA" id="ARBA00005595"/>
    </source>
</evidence>
<dbReference type="PANTHER" id="PTHR12111:SF2">
    <property type="entry name" value="SPLICING FACTOR YJU2B-RELATED"/>
    <property type="match status" value="1"/>
</dbReference>
<comment type="caution">
    <text evidence="3">The sequence shown here is derived from an EMBL/GenBank/DDBJ whole genome shotgun (WGS) entry which is preliminary data.</text>
</comment>
<dbReference type="Proteomes" id="UP000283269">
    <property type="component" value="Unassembled WGS sequence"/>
</dbReference>
<dbReference type="PANTHER" id="PTHR12111">
    <property type="entry name" value="SPLICING FACTOR YJU2"/>
    <property type="match status" value="1"/>
</dbReference>
<feature type="compositionally biased region" description="Low complexity" evidence="2">
    <location>
        <begin position="254"/>
        <end position="271"/>
    </location>
</feature>
<evidence type="ECO:0008006" key="5">
    <source>
        <dbReference type="Google" id="ProtNLM"/>
    </source>
</evidence>
<keyword evidence="4" id="KW-1185">Reference proteome</keyword>
<evidence type="ECO:0000256" key="2">
    <source>
        <dbReference type="SAM" id="MobiDB-lite"/>
    </source>
</evidence>
<dbReference type="STRING" id="93625.A0A409XJV8"/>
<comment type="similarity">
    <text evidence="1">Belongs to the CWC16 family.</text>
</comment>
<accession>A0A409XJV8</accession>
<reference evidence="3 4" key="1">
    <citation type="journal article" date="2018" name="Evol. Lett.">
        <title>Horizontal gene cluster transfer increased hallucinogenic mushroom diversity.</title>
        <authorList>
            <person name="Reynolds H.T."/>
            <person name="Vijayakumar V."/>
            <person name="Gluck-Thaler E."/>
            <person name="Korotkin H.B."/>
            <person name="Matheny P.B."/>
            <person name="Slot J.C."/>
        </authorList>
    </citation>
    <scope>NUCLEOTIDE SEQUENCE [LARGE SCALE GENOMIC DNA]</scope>
    <source>
        <strain evidence="3 4">2631</strain>
    </source>
</reference>